<proteinExistence type="predicted"/>
<evidence type="ECO:0000313" key="2">
    <source>
        <dbReference type="EMBL" id="QEG00583.1"/>
    </source>
</evidence>
<evidence type="ECO:0000313" key="3">
    <source>
        <dbReference type="Proteomes" id="UP000321353"/>
    </source>
</evidence>
<dbReference type="AlphaFoldDB" id="A0A5B9MH22"/>
<dbReference type="Proteomes" id="UP000321353">
    <property type="component" value="Chromosome"/>
</dbReference>
<organism evidence="2 3">
    <name type="scientific">Stieleria maiorica</name>
    <dbReference type="NCBI Taxonomy" id="2795974"/>
    <lineage>
        <taxon>Bacteria</taxon>
        <taxon>Pseudomonadati</taxon>
        <taxon>Planctomycetota</taxon>
        <taxon>Planctomycetia</taxon>
        <taxon>Pirellulales</taxon>
        <taxon>Pirellulaceae</taxon>
        <taxon>Stieleria</taxon>
    </lineage>
</organism>
<gene>
    <name evidence="2" type="ORF">Mal15_46540</name>
</gene>
<sequence precursor="true">MRRILSSLCLVLCFTALTPSPTVDAQQAVRNLEFDMKAGYFVYFGGLIKWPDRPFPGAANAFVIGVLGDNPFGPSLRPSGNGFAVHSSLIGKPVSTIQNKPIKVVHYKSVAEFEKNYSPCHILFISRSSEAGVSRETVQDRANSAIQKTKGQSVLLVGEADGKSESETLANSGVMICYWNDLQAFRLKMFINKTVAQNERLNISSRLLGLKLVTVL</sequence>
<dbReference type="EMBL" id="CP036264">
    <property type="protein sequence ID" value="QEG00583.1"/>
    <property type="molecule type" value="Genomic_DNA"/>
</dbReference>
<dbReference type="KEGG" id="smam:Mal15_46540"/>
<dbReference type="InterPro" id="IPR025293">
    <property type="entry name" value="YfiR/HmsC-like"/>
</dbReference>
<evidence type="ECO:0000256" key="1">
    <source>
        <dbReference type="SAM" id="SignalP"/>
    </source>
</evidence>
<keyword evidence="1" id="KW-0732">Signal</keyword>
<dbReference type="RefSeq" id="WP_167546992.1">
    <property type="nucleotide sequence ID" value="NZ_CP036264.1"/>
</dbReference>
<evidence type="ECO:0008006" key="4">
    <source>
        <dbReference type="Google" id="ProtNLM"/>
    </source>
</evidence>
<dbReference type="Pfam" id="PF13689">
    <property type="entry name" value="DUF4154"/>
    <property type="match status" value="1"/>
</dbReference>
<reference evidence="2 3" key="1">
    <citation type="submission" date="2019-02" db="EMBL/GenBank/DDBJ databases">
        <title>Planctomycetal bacteria perform biofilm scaping via a novel small molecule.</title>
        <authorList>
            <person name="Jeske O."/>
            <person name="Boedeker C."/>
            <person name="Wiegand S."/>
            <person name="Breitling P."/>
            <person name="Kallscheuer N."/>
            <person name="Jogler M."/>
            <person name="Rohde M."/>
            <person name="Petersen J."/>
            <person name="Medema M.H."/>
            <person name="Surup F."/>
            <person name="Jogler C."/>
        </authorList>
    </citation>
    <scope>NUCLEOTIDE SEQUENCE [LARGE SCALE GENOMIC DNA]</scope>
    <source>
        <strain evidence="2 3">Mal15</strain>
    </source>
</reference>
<name>A0A5B9MH22_9BACT</name>
<feature type="chain" id="PRO_5022790102" description="DUF4154 domain-containing protein" evidence="1">
    <location>
        <begin position="26"/>
        <end position="216"/>
    </location>
</feature>
<protein>
    <recommendedName>
        <fullName evidence="4">DUF4154 domain-containing protein</fullName>
    </recommendedName>
</protein>
<feature type="signal peptide" evidence="1">
    <location>
        <begin position="1"/>
        <end position="25"/>
    </location>
</feature>
<accession>A0A5B9MH22</accession>
<keyword evidence="3" id="KW-1185">Reference proteome</keyword>